<dbReference type="EMBL" id="CAJOBC010007933">
    <property type="protein sequence ID" value="CAF3947794.1"/>
    <property type="molecule type" value="Genomic_DNA"/>
</dbReference>
<organism evidence="1 3">
    <name type="scientific">Didymodactylos carnosus</name>
    <dbReference type="NCBI Taxonomy" id="1234261"/>
    <lineage>
        <taxon>Eukaryota</taxon>
        <taxon>Metazoa</taxon>
        <taxon>Spiralia</taxon>
        <taxon>Gnathifera</taxon>
        <taxon>Rotifera</taxon>
        <taxon>Eurotatoria</taxon>
        <taxon>Bdelloidea</taxon>
        <taxon>Philodinida</taxon>
        <taxon>Philodinidae</taxon>
        <taxon>Didymodactylos</taxon>
    </lineage>
</organism>
<dbReference type="Proteomes" id="UP000663829">
    <property type="component" value="Unassembled WGS sequence"/>
</dbReference>
<name>A0A814V2T8_9BILA</name>
<feature type="non-terminal residue" evidence="1">
    <location>
        <position position="1"/>
    </location>
</feature>
<dbReference type="EMBL" id="CAJNOQ010007930">
    <property type="protein sequence ID" value="CAF1183342.1"/>
    <property type="molecule type" value="Genomic_DNA"/>
</dbReference>
<proteinExistence type="predicted"/>
<reference evidence="1" key="1">
    <citation type="submission" date="2021-02" db="EMBL/GenBank/DDBJ databases">
        <authorList>
            <person name="Nowell W R."/>
        </authorList>
    </citation>
    <scope>NUCLEOTIDE SEQUENCE</scope>
</reference>
<dbReference type="AlphaFoldDB" id="A0A814V2T8"/>
<accession>A0A814V2T8</accession>
<gene>
    <name evidence="1" type="ORF">GPM918_LOCUS22821</name>
    <name evidence="2" type="ORF">SRO942_LOCUS22825</name>
</gene>
<keyword evidence="3" id="KW-1185">Reference proteome</keyword>
<comment type="caution">
    <text evidence="1">The sequence shown here is derived from an EMBL/GenBank/DDBJ whole genome shotgun (WGS) entry which is preliminary data.</text>
</comment>
<protein>
    <submittedName>
        <fullName evidence="1">Uncharacterized protein</fullName>
    </submittedName>
</protein>
<sequence length="284" mass="32433">LSITSPLTDLTHISEWVRVCDDHLNSIWNNPNTRTSSELCGRIDHLLSFTTPQCGELETLHIVNQWLAANLKDLLRVVMTEEQEHERQRHPLGLARIVLLSSKRFTCRIHSRKTSGEFKEDIHNHKCHFSAVMLKGGYTHEIYHVEFDDDNLRQFNSVAVNDMKNNSASTYPCYRFKKTGQMYEQENIGTAQATKIQTSNLDNDDKYNYSYALPSHLYHCLTALSPSLITLTVRGTPTNENGCLFLRDTPVNIVKEAEATTMKMEQLAQHETDSILAEILSILP</sequence>
<evidence type="ECO:0000313" key="3">
    <source>
        <dbReference type="Proteomes" id="UP000663829"/>
    </source>
</evidence>
<dbReference type="Proteomes" id="UP000681722">
    <property type="component" value="Unassembled WGS sequence"/>
</dbReference>
<evidence type="ECO:0000313" key="2">
    <source>
        <dbReference type="EMBL" id="CAF3947794.1"/>
    </source>
</evidence>
<evidence type="ECO:0000313" key="1">
    <source>
        <dbReference type="EMBL" id="CAF1183342.1"/>
    </source>
</evidence>